<dbReference type="EMBL" id="QGKX02000996">
    <property type="protein sequence ID" value="KAF3557195.1"/>
    <property type="molecule type" value="Genomic_DNA"/>
</dbReference>
<reference evidence="1" key="1">
    <citation type="submission" date="2019-12" db="EMBL/GenBank/DDBJ databases">
        <title>Genome sequencing and annotation of Brassica cretica.</title>
        <authorList>
            <person name="Studholme D.J."/>
            <person name="Sarris P."/>
        </authorList>
    </citation>
    <scope>NUCLEOTIDE SEQUENCE</scope>
    <source>
        <strain evidence="1">PFS-109/04</strain>
        <tissue evidence="1">Leaf</tissue>
    </source>
</reference>
<gene>
    <name evidence="1" type="ORF">F2Q69_00012912</name>
</gene>
<comment type="caution">
    <text evidence="1">The sequence shown here is derived from an EMBL/GenBank/DDBJ whole genome shotgun (WGS) entry which is preliminary data.</text>
</comment>
<evidence type="ECO:0000313" key="2">
    <source>
        <dbReference type="Proteomes" id="UP000712600"/>
    </source>
</evidence>
<protein>
    <submittedName>
        <fullName evidence="1">Uncharacterized protein</fullName>
    </submittedName>
</protein>
<evidence type="ECO:0000313" key="1">
    <source>
        <dbReference type="EMBL" id="KAF3557195.1"/>
    </source>
</evidence>
<name>A0A8S9R527_BRACR</name>
<accession>A0A8S9R527</accession>
<dbReference type="Proteomes" id="UP000712600">
    <property type="component" value="Unassembled WGS sequence"/>
</dbReference>
<proteinExistence type="predicted"/>
<sequence>MKRFLIWIRLNCPKVGFLFSQQGFSSTTPPGFLFRSDSDNVQVHPNQMDAQGKDKDACRTVRMNVELVGKDELRYGQFGRLVVVPAEAPIGTHAGWLSQSDRSSDLKTSVSWLKDMVKDINRLRLNQNEAGTSSTELDECSGSWARPWSSSVSSGKLDGSSVSVHQLMELDILAHSAGGLEEMDTRQKEKEKDNEKEMALGERTPKDLTLIVVKLRNREDSGHGKMCGVWVHSVRNELMIAYCAN</sequence>
<organism evidence="1 2">
    <name type="scientific">Brassica cretica</name>
    <name type="common">Mustard</name>
    <dbReference type="NCBI Taxonomy" id="69181"/>
    <lineage>
        <taxon>Eukaryota</taxon>
        <taxon>Viridiplantae</taxon>
        <taxon>Streptophyta</taxon>
        <taxon>Embryophyta</taxon>
        <taxon>Tracheophyta</taxon>
        <taxon>Spermatophyta</taxon>
        <taxon>Magnoliopsida</taxon>
        <taxon>eudicotyledons</taxon>
        <taxon>Gunneridae</taxon>
        <taxon>Pentapetalae</taxon>
        <taxon>rosids</taxon>
        <taxon>malvids</taxon>
        <taxon>Brassicales</taxon>
        <taxon>Brassicaceae</taxon>
        <taxon>Brassiceae</taxon>
        <taxon>Brassica</taxon>
    </lineage>
</organism>
<dbReference type="AlphaFoldDB" id="A0A8S9R527"/>